<sequence length="51" mass="5857">MTPVRMPRIITAFTCACGARIAPGSRACRKCRARARWKRRKQGSRVPDLWL</sequence>
<accession>A0ABP7Z1G2</accession>
<evidence type="ECO:0000313" key="2">
    <source>
        <dbReference type="Proteomes" id="UP001500266"/>
    </source>
</evidence>
<dbReference type="EMBL" id="BAABDO010000056">
    <property type="protein sequence ID" value="GAA4145316.1"/>
    <property type="molecule type" value="Genomic_DNA"/>
</dbReference>
<name>A0ABP7Z1G2_9ACTN</name>
<evidence type="ECO:0000313" key="1">
    <source>
        <dbReference type="EMBL" id="GAA4145316.1"/>
    </source>
</evidence>
<keyword evidence="2" id="KW-1185">Reference proteome</keyword>
<organism evidence="1 2">
    <name type="scientific">Actinomadura keratinilytica</name>
    <dbReference type="NCBI Taxonomy" id="547461"/>
    <lineage>
        <taxon>Bacteria</taxon>
        <taxon>Bacillati</taxon>
        <taxon>Actinomycetota</taxon>
        <taxon>Actinomycetes</taxon>
        <taxon>Streptosporangiales</taxon>
        <taxon>Thermomonosporaceae</taxon>
        <taxon>Actinomadura</taxon>
    </lineage>
</organism>
<dbReference type="RefSeq" id="WP_378272140.1">
    <property type="nucleotide sequence ID" value="NZ_JBHTFR010000001.1"/>
</dbReference>
<protein>
    <submittedName>
        <fullName evidence="1">Uncharacterized protein</fullName>
    </submittedName>
</protein>
<comment type="caution">
    <text evidence="1">The sequence shown here is derived from an EMBL/GenBank/DDBJ whole genome shotgun (WGS) entry which is preliminary data.</text>
</comment>
<gene>
    <name evidence="1" type="ORF">GCM10022416_36940</name>
</gene>
<reference evidence="2" key="1">
    <citation type="journal article" date="2019" name="Int. J. Syst. Evol. Microbiol.">
        <title>The Global Catalogue of Microorganisms (GCM) 10K type strain sequencing project: providing services to taxonomists for standard genome sequencing and annotation.</title>
        <authorList>
            <consortium name="The Broad Institute Genomics Platform"/>
            <consortium name="The Broad Institute Genome Sequencing Center for Infectious Disease"/>
            <person name="Wu L."/>
            <person name="Ma J."/>
        </authorList>
    </citation>
    <scope>NUCLEOTIDE SEQUENCE [LARGE SCALE GENOMIC DNA]</scope>
    <source>
        <strain evidence="2">JCM 17316</strain>
    </source>
</reference>
<proteinExistence type="predicted"/>
<dbReference type="Proteomes" id="UP001500266">
    <property type="component" value="Unassembled WGS sequence"/>
</dbReference>